<dbReference type="Proteomes" id="UP000256964">
    <property type="component" value="Unassembled WGS sequence"/>
</dbReference>
<sequence length="129" mass="14384">MIGQIPASKSYVLRICESHLEAATLVLLLVSLDQTHVALDGTSVFCVAVQPAKSGTRASGPFHLRRCAVHMYPFMERHLHAWSYPRQLIATSSPFDHSRSSTDAYVPPICISDPARPRTRRNCSRQQLP</sequence>
<accession>A0A371CWD6</accession>
<protein>
    <submittedName>
        <fullName evidence="1">Uncharacterized protein</fullName>
    </submittedName>
</protein>
<reference evidence="1 2" key="1">
    <citation type="journal article" date="2018" name="Biotechnol. Biofuels">
        <title>Integrative visual omics of the white-rot fungus Polyporus brumalis exposes the biotechnological potential of its oxidative enzymes for delignifying raw plant biomass.</title>
        <authorList>
            <person name="Miyauchi S."/>
            <person name="Rancon A."/>
            <person name="Drula E."/>
            <person name="Hage H."/>
            <person name="Chaduli D."/>
            <person name="Favel A."/>
            <person name="Grisel S."/>
            <person name="Henrissat B."/>
            <person name="Herpoel-Gimbert I."/>
            <person name="Ruiz-Duenas F.J."/>
            <person name="Chevret D."/>
            <person name="Hainaut M."/>
            <person name="Lin J."/>
            <person name="Wang M."/>
            <person name="Pangilinan J."/>
            <person name="Lipzen A."/>
            <person name="Lesage-Meessen L."/>
            <person name="Navarro D."/>
            <person name="Riley R."/>
            <person name="Grigoriev I.V."/>
            <person name="Zhou S."/>
            <person name="Raouche S."/>
            <person name="Rosso M.N."/>
        </authorList>
    </citation>
    <scope>NUCLEOTIDE SEQUENCE [LARGE SCALE GENOMIC DNA]</scope>
    <source>
        <strain evidence="1 2">BRFM 1820</strain>
    </source>
</reference>
<name>A0A371CWD6_9APHY</name>
<gene>
    <name evidence="1" type="ORF">OH76DRAFT_1092221</name>
</gene>
<proteinExistence type="predicted"/>
<keyword evidence="2" id="KW-1185">Reference proteome</keyword>
<evidence type="ECO:0000313" key="2">
    <source>
        <dbReference type="Proteomes" id="UP000256964"/>
    </source>
</evidence>
<dbReference type="EMBL" id="KZ857448">
    <property type="protein sequence ID" value="RDX44593.1"/>
    <property type="molecule type" value="Genomic_DNA"/>
</dbReference>
<organism evidence="1 2">
    <name type="scientific">Lentinus brumalis</name>
    <dbReference type="NCBI Taxonomy" id="2498619"/>
    <lineage>
        <taxon>Eukaryota</taxon>
        <taxon>Fungi</taxon>
        <taxon>Dikarya</taxon>
        <taxon>Basidiomycota</taxon>
        <taxon>Agaricomycotina</taxon>
        <taxon>Agaricomycetes</taxon>
        <taxon>Polyporales</taxon>
        <taxon>Polyporaceae</taxon>
        <taxon>Lentinus</taxon>
    </lineage>
</organism>
<dbReference type="AlphaFoldDB" id="A0A371CWD6"/>
<evidence type="ECO:0000313" key="1">
    <source>
        <dbReference type="EMBL" id="RDX44593.1"/>
    </source>
</evidence>